<evidence type="ECO:0000313" key="2">
    <source>
        <dbReference type="EMBL" id="WNL13814.1"/>
    </source>
</evidence>
<dbReference type="EMBL" id="CP134851">
    <property type="protein sequence ID" value="WNL23517.1"/>
    <property type="molecule type" value="Genomic_DNA"/>
</dbReference>
<reference evidence="1" key="2">
    <citation type="submission" date="2023-09" db="EMBL/GenBank/DDBJ databases">
        <title>Characterization of Arcobacter Isolates from Retail Chicken Sold in Supermarkets in Tbilisi, Georgia.</title>
        <authorList>
            <person name="Matthias R."/>
            <person name="Zautner A.E."/>
        </authorList>
    </citation>
    <scope>NUCLEOTIDE SEQUENCE</scope>
    <source>
        <strain evidence="2">LEO 108</strain>
        <strain evidence="1">LEO 109</strain>
    </source>
</reference>
<sequence>MKIIISILLSAIFLSANWKSERESLDNVYILGDFRVFYTFNGEHALSLENKVDLNENSIPDYVENIAQRLYVAKEVFINLLGFKDPLKSKRYKDVKYIDVHIMSSEKSSAGDEIVTFKYKILNTKDKVISIQVRNNLTKKTLTPSHEYFHILQNSYTMFKNRWYSESTARWSESIFKKGAAKQDNLPNSQKQIKELFDKTYDAEGIFGKLTYLCDTNNGVFKNKKDLKTNIPSYPNLIEDSTVYGYKFIKVFLENLELMSNYVSEIRAFDEFDWDEKEQKSNDNNIFILKALLKTINEECKKENDEIINFRNTIQEYILKNE</sequence>
<evidence type="ECO:0000313" key="5">
    <source>
        <dbReference type="EMBL" id="WNL23517.1"/>
    </source>
</evidence>
<dbReference type="EMBL" id="CP134845">
    <property type="protein sequence ID" value="WNL13814.1"/>
    <property type="molecule type" value="Genomic_DNA"/>
</dbReference>
<evidence type="ECO:0000313" key="1">
    <source>
        <dbReference type="EMBL" id="WNL12496.1"/>
    </source>
</evidence>
<accession>A0AA96I4B8</accession>
<reference evidence="3" key="1">
    <citation type="submission" date="2023-09" db="EMBL/GenBank/DDBJ databases">
        <title>Arcobacter tbilisiensis sp. nov. isolated from chicken meat in Tbilisi, Georgia.</title>
        <authorList>
            <person name="Matthias R."/>
            <person name="Zautner A.E."/>
        </authorList>
    </citation>
    <scope>NUCLEOTIDE SEQUENCE</scope>
    <source>
        <strain evidence="6">LEO 70</strain>
        <strain evidence="5">LEO 74</strain>
        <strain evidence="4">LEO 79</strain>
        <strain evidence="3">LEO 99</strain>
    </source>
</reference>
<name>A0AA96I4B8_9BACT</name>
<dbReference type="EMBL" id="CP134849">
    <property type="protein sequence ID" value="WNL18180.1"/>
    <property type="molecule type" value="Genomic_DNA"/>
</dbReference>
<dbReference type="EMBL" id="CP134852">
    <property type="protein sequence ID" value="WNL25592.1"/>
    <property type="molecule type" value="Genomic_DNA"/>
</dbReference>
<dbReference type="EMBL" id="CP134844">
    <property type="protein sequence ID" value="WNL12496.1"/>
    <property type="molecule type" value="Genomic_DNA"/>
</dbReference>
<evidence type="ECO:0000313" key="4">
    <source>
        <dbReference type="EMBL" id="WNL20315.1"/>
    </source>
</evidence>
<evidence type="ECO:0000313" key="6">
    <source>
        <dbReference type="EMBL" id="WNL25592.1"/>
    </source>
</evidence>
<dbReference type="AlphaFoldDB" id="A0AA96I4B8"/>
<evidence type="ECO:0000313" key="3">
    <source>
        <dbReference type="EMBL" id="WNL18180.1"/>
    </source>
</evidence>
<proteinExistence type="predicted"/>
<gene>
    <name evidence="2" type="ORF">RJG51_07145</name>
    <name evidence="1" type="ORF">RJG52_00120</name>
    <name evidence="3" type="ORF">RJG53_06135</name>
    <name evidence="5" type="ORF">RJG55_00125</name>
    <name evidence="4" type="ORF">RJG56_05985</name>
    <name evidence="6" type="ORF">RJG57_11195</name>
</gene>
<organism evidence="3">
    <name type="scientific">Arcobacter sp. AZ-2023</name>
    <dbReference type="NCBI Taxonomy" id="3074453"/>
    <lineage>
        <taxon>Bacteria</taxon>
        <taxon>Pseudomonadati</taxon>
        <taxon>Campylobacterota</taxon>
        <taxon>Epsilonproteobacteria</taxon>
        <taxon>Campylobacterales</taxon>
        <taxon>Arcobacteraceae</taxon>
        <taxon>Arcobacter</taxon>
    </lineage>
</organism>
<protein>
    <submittedName>
        <fullName evidence="3">Uncharacterized protein</fullName>
    </submittedName>
</protein>
<dbReference type="EMBL" id="CP134850">
    <property type="protein sequence ID" value="WNL20315.1"/>
    <property type="molecule type" value="Genomic_DNA"/>
</dbReference>